<dbReference type="RefSeq" id="WP_308897612.1">
    <property type="nucleotide sequence ID" value="NZ_CP133218.1"/>
</dbReference>
<dbReference type="InterPro" id="IPR020011">
    <property type="entry name" value="FimV_C"/>
</dbReference>
<dbReference type="Proteomes" id="UP001236657">
    <property type="component" value="Chromosome"/>
</dbReference>
<dbReference type="Gene3D" id="1.20.58.2200">
    <property type="match status" value="1"/>
</dbReference>
<evidence type="ECO:0000313" key="3">
    <source>
        <dbReference type="EMBL" id="WML92382.1"/>
    </source>
</evidence>
<feature type="transmembrane region" description="Helical" evidence="2">
    <location>
        <begin position="219"/>
        <end position="238"/>
    </location>
</feature>
<gene>
    <name evidence="3" type="ORF">RCF98_08575</name>
</gene>
<reference evidence="3 4" key="1">
    <citation type="submission" date="2023-08" db="EMBL/GenBank/DDBJ databases">
        <title>New molecular markers tilS and rpoB for phylogenetic and monitoring studies of the genus Thiothrix biodiversity.</title>
        <authorList>
            <person name="Ravin N.V."/>
            <person name="Smolyakov D."/>
            <person name="Markov N.D."/>
            <person name="Beletsky A.V."/>
            <person name="Mardanov A.V."/>
            <person name="Rudenko T.S."/>
            <person name="Grabovich M.Y."/>
        </authorList>
    </citation>
    <scope>NUCLEOTIDE SEQUENCE [LARGE SCALE GENOMIC DNA]</scope>
    <source>
        <strain evidence="3 4">MK1</strain>
    </source>
</reference>
<proteinExistence type="predicted"/>
<keyword evidence="2" id="KW-1133">Transmembrane helix</keyword>
<organism evidence="3 4">
    <name type="scientific">Thiothrix lacustris</name>
    <dbReference type="NCBI Taxonomy" id="525917"/>
    <lineage>
        <taxon>Bacteria</taxon>
        <taxon>Pseudomonadati</taxon>
        <taxon>Pseudomonadota</taxon>
        <taxon>Gammaproteobacteria</taxon>
        <taxon>Thiotrichales</taxon>
        <taxon>Thiotrichaceae</taxon>
        <taxon>Thiothrix</taxon>
    </lineage>
</organism>
<sequence length="344" mass="36989">MKKLTQFSQPLHASLPRVLTLAALIGTCLSDVVLAEDKVWEVQSGNVLSKIVAEHYPDYADRQAIMDEILKRNPKAFSNKSVNSLIVGKTLILPDAKDLPNLQPSPPAPAQPAKLGADSAALAELKDTVALLQEENAALQEMVKGYVEAPATNTNVVDDLKKQLDAAKQSLKESETIKQQLEEQVATAKHDNETLQNDLQQIRAAAAMAENNAVSAGNLPWILLGLLALLTLPLIWLLRRKREPTPLVSSAVSTSTVATTPTAAVNTSSLPSEVTQDSPKMQAATTAAVVVVDSNPDAALKLDIARAYLDLRDSAAAADMLQEVLKEGGEQQRQEAREILSFIT</sequence>
<keyword evidence="2" id="KW-0812">Transmembrane</keyword>
<keyword evidence="1" id="KW-0175">Coiled coil</keyword>
<dbReference type="NCBIfam" id="TIGR03504">
    <property type="entry name" value="FimV_Cterm"/>
    <property type="match status" value="1"/>
</dbReference>
<feature type="coiled-coil region" evidence="1">
    <location>
        <begin position="122"/>
        <end position="212"/>
    </location>
</feature>
<protein>
    <submittedName>
        <fullName evidence="3">FimV/HubP family polar landmark protein</fullName>
    </submittedName>
</protein>
<keyword evidence="4" id="KW-1185">Reference proteome</keyword>
<evidence type="ECO:0000256" key="1">
    <source>
        <dbReference type="SAM" id="Coils"/>
    </source>
</evidence>
<evidence type="ECO:0000256" key="2">
    <source>
        <dbReference type="SAM" id="Phobius"/>
    </source>
</evidence>
<accession>A0ABY9MUN4</accession>
<dbReference type="EMBL" id="CP133218">
    <property type="protein sequence ID" value="WML92382.1"/>
    <property type="molecule type" value="Genomic_DNA"/>
</dbReference>
<dbReference type="InterPro" id="IPR038440">
    <property type="entry name" value="FimV_C_sf"/>
</dbReference>
<keyword evidence="2" id="KW-0472">Membrane</keyword>
<evidence type="ECO:0000313" key="4">
    <source>
        <dbReference type="Proteomes" id="UP001236657"/>
    </source>
</evidence>
<dbReference type="SUPFAM" id="SSF90257">
    <property type="entry name" value="Myosin rod fragments"/>
    <property type="match status" value="1"/>
</dbReference>
<name>A0ABY9MUN4_9GAMM</name>